<evidence type="ECO:0000313" key="2">
    <source>
        <dbReference type="EMBL" id="GIH64689.1"/>
    </source>
</evidence>
<protein>
    <recommendedName>
        <fullName evidence="1">SnoaL-like domain-containing protein</fullName>
    </recommendedName>
</protein>
<dbReference type="Gene3D" id="3.10.450.50">
    <property type="match status" value="1"/>
</dbReference>
<dbReference type="Proteomes" id="UP000660454">
    <property type="component" value="Unassembled WGS sequence"/>
</dbReference>
<sequence length="164" mass="17760">MAITGAAHRLQLAPLVMTRSAGHEETTPMTTRENAAAQVKQVQVELVRRMQECFNSRRFDQAADLHTPDFFSHPLGVPGFEAGKAAWRALVARFPDVRVVAQDILVDGDKAAVRSTVEGITGPDGDVRPMLFEIFRIDDGRFAEMWGAGTGFPPAASPEDVAAG</sequence>
<evidence type="ECO:0000259" key="1">
    <source>
        <dbReference type="Pfam" id="PF12680"/>
    </source>
</evidence>
<keyword evidence="3" id="KW-1185">Reference proteome</keyword>
<dbReference type="InterPro" id="IPR032710">
    <property type="entry name" value="NTF2-like_dom_sf"/>
</dbReference>
<dbReference type="InterPro" id="IPR037401">
    <property type="entry name" value="SnoaL-like"/>
</dbReference>
<proteinExistence type="predicted"/>
<organism evidence="2 3">
    <name type="scientific">Microbispora siamensis</name>
    <dbReference type="NCBI Taxonomy" id="564413"/>
    <lineage>
        <taxon>Bacteria</taxon>
        <taxon>Bacillati</taxon>
        <taxon>Actinomycetota</taxon>
        <taxon>Actinomycetes</taxon>
        <taxon>Streptosporangiales</taxon>
        <taxon>Streptosporangiaceae</taxon>
        <taxon>Microbispora</taxon>
    </lineage>
</organism>
<feature type="domain" description="SnoaL-like" evidence="1">
    <location>
        <begin position="47"/>
        <end position="145"/>
    </location>
</feature>
<dbReference type="SUPFAM" id="SSF54427">
    <property type="entry name" value="NTF2-like"/>
    <property type="match status" value="1"/>
</dbReference>
<comment type="caution">
    <text evidence="2">The sequence shown here is derived from an EMBL/GenBank/DDBJ whole genome shotgun (WGS) entry which is preliminary data.</text>
</comment>
<evidence type="ECO:0000313" key="3">
    <source>
        <dbReference type="Proteomes" id="UP000660454"/>
    </source>
</evidence>
<accession>A0ABQ4GTE6</accession>
<name>A0ABQ4GTE6_9ACTN</name>
<reference evidence="2 3" key="1">
    <citation type="submission" date="2021-01" db="EMBL/GenBank/DDBJ databases">
        <title>Whole genome shotgun sequence of Microbispora siamensis NBRC 104113.</title>
        <authorList>
            <person name="Komaki H."/>
            <person name="Tamura T."/>
        </authorList>
    </citation>
    <scope>NUCLEOTIDE SEQUENCE [LARGE SCALE GENOMIC DNA]</scope>
    <source>
        <strain evidence="2 3">NBRC 104113</strain>
    </source>
</reference>
<gene>
    <name evidence="2" type="ORF">Msi02_55060</name>
</gene>
<dbReference type="Pfam" id="PF12680">
    <property type="entry name" value="SnoaL_2"/>
    <property type="match status" value="1"/>
</dbReference>
<dbReference type="EMBL" id="BOOF01000033">
    <property type="protein sequence ID" value="GIH64689.1"/>
    <property type="molecule type" value="Genomic_DNA"/>
</dbReference>